<dbReference type="InterPro" id="IPR011009">
    <property type="entry name" value="Kinase-like_dom_sf"/>
</dbReference>
<dbReference type="GeneID" id="91551052"/>
<dbReference type="SUPFAM" id="SSF48452">
    <property type="entry name" value="TPR-like"/>
    <property type="match status" value="1"/>
</dbReference>
<feature type="domain" description="Protein kinase" evidence="5">
    <location>
        <begin position="550"/>
        <end position="942"/>
    </location>
</feature>
<dbReference type="InterPro" id="IPR000719">
    <property type="entry name" value="Prot_kinase_dom"/>
</dbReference>
<feature type="compositionally biased region" description="Acidic residues" evidence="4">
    <location>
        <begin position="1088"/>
        <end position="1102"/>
    </location>
</feature>
<dbReference type="Gene3D" id="3.30.200.20">
    <property type="entry name" value="Phosphorylase Kinase, domain 1"/>
    <property type="match status" value="1"/>
</dbReference>
<dbReference type="Gene3D" id="1.10.510.10">
    <property type="entry name" value="Transferase(Phosphotransferase) domain 1"/>
    <property type="match status" value="1"/>
</dbReference>
<dbReference type="InterPro" id="IPR047738">
    <property type="entry name" value="SAV_2336-like_N"/>
</dbReference>
<comment type="caution">
    <text evidence="6">The sequence shown here is derived from an EMBL/GenBank/DDBJ whole genome shotgun (WGS) entry which is preliminary data.</text>
</comment>
<evidence type="ECO:0000259" key="5">
    <source>
        <dbReference type="PROSITE" id="PS50011"/>
    </source>
</evidence>
<gene>
    <name evidence="6" type="ORF">J2S47_002112</name>
</gene>
<evidence type="ECO:0000256" key="4">
    <source>
        <dbReference type="SAM" id="MobiDB-lite"/>
    </source>
</evidence>
<dbReference type="Pfam" id="PF00702">
    <property type="entry name" value="Hydrolase"/>
    <property type="match status" value="1"/>
</dbReference>
<feature type="compositionally biased region" description="Pro residues" evidence="4">
    <location>
        <begin position="61"/>
        <end position="73"/>
    </location>
</feature>
<dbReference type="InterPro" id="IPR051677">
    <property type="entry name" value="AfsR-DnrI-RedD_regulator"/>
</dbReference>
<dbReference type="InterPro" id="IPR036388">
    <property type="entry name" value="WH-like_DNA-bd_sf"/>
</dbReference>
<dbReference type="Pfam" id="PF07714">
    <property type="entry name" value="PK_Tyr_Ser-Thr"/>
    <property type="match status" value="1"/>
</dbReference>
<dbReference type="RefSeq" id="WP_189412935.1">
    <property type="nucleotide sequence ID" value="NZ_BMSM01000001.1"/>
</dbReference>
<dbReference type="SMART" id="SM00220">
    <property type="entry name" value="S_TKc"/>
    <property type="match status" value="1"/>
</dbReference>
<keyword evidence="2" id="KW-0805">Transcription regulation</keyword>
<proteinExistence type="predicted"/>
<dbReference type="EMBL" id="JAURUD010000001">
    <property type="protein sequence ID" value="MDP9681610.1"/>
    <property type="molecule type" value="Genomic_DNA"/>
</dbReference>
<dbReference type="SUPFAM" id="SSF56784">
    <property type="entry name" value="HAD-like"/>
    <property type="match status" value="1"/>
</dbReference>
<dbReference type="Gene3D" id="1.10.10.10">
    <property type="entry name" value="Winged helix-like DNA-binding domain superfamily/Winged helix DNA-binding domain"/>
    <property type="match status" value="1"/>
</dbReference>
<feature type="region of interest" description="Disordered" evidence="4">
    <location>
        <begin position="1015"/>
        <end position="1124"/>
    </location>
</feature>
<feature type="region of interest" description="Disordered" evidence="4">
    <location>
        <begin position="19"/>
        <end position="134"/>
    </location>
</feature>
<reference evidence="6 7" key="1">
    <citation type="submission" date="2023-07" db="EMBL/GenBank/DDBJ databases">
        <title>Sequencing the genomes of 1000 actinobacteria strains.</title>
        <authorList>
            <person name="Klenk H.-P."/>
        </authorList>
    </citation>
    <scope>NUCLEOTIDE SEQUENCE [LARGE SCALE GENOMIC DNA]</scope>
    <source>
        <strain evidence="6 7">DSM 40229</strain>
    </source>
</reference>
<evidence type="ECO:0000256" key="2">
    <source>
        <dbReference type="ARBA" id="ARBA00023015"/>
    </source>
</evidence>
<sequence>MPSDPAGPPEPVARLAELLGRAAPGTRPTPRELAELLWLARHMEPAPDGAGPPRPASGRPPGTPVPPAAPPPRAPEEDVGGARGEPAAPPPDRTGRPAAPRAPLRLPPSLPTAAGTAGAAPEPHTAVLAPAPPMLPHPLALQRALRPLRRRTDAPAVREVDEAATADRIARLGADPRWWLPVLRPARERWLRLHLVHDAGPTMPVWRPLVRELHTALAQSGVFRTVTLHRALPDGTVAGDGVHAPADGRTVTLLISDCMGPQWRAGPAGTRWFATLRRWARRMPLAVVQPLPEHLWRDTALPPVPGLLTAPHRAAPSAALSFTPYDSTEEEPPADTAYVPVLEPGPQWLANWAALVAGPGGTGHPGAAAAVLGPLPADTDDRTDVARLPAEELVLRFRSAASPAAYRLAGHLALGRPDLPVMRLVQAAVEPEPRPAHLAEVILSGLLASVPGPPGSYVWRPGVRELLLRGLPRSARARTHDLLLRTGDLIEDRAGRSPGEFHALTPAPDGTETGPRGEAIAEISERGARRLSAARVAPPAPSARRLGDRYRLVRRLNPDGKVWLAEDTRTRRTVAVRLHEPTADPARQRAFLRDARPLREIDHPNVVTVLDTGVDDDTPYVVMEHLDGIALNTLARPYGNRLPAPLTVAVAAQLARALTAVHAAGAVHGALEPSRVVLMPDGTVRLSLFAPGRGSWPGARDARAADLRALCELVLLLASGTSRLTMPVDPGRLEHLPPVLRGPFAHALDLLMSPSPPAQLQGRDLLTDPELARLARQEYDQRFYYVLGPLRVEGPQGSSEPAPDEAALLAMLLLKHGRTLTHEELRYGLWDPADEPRDARTRLRRAAERLAAALGPGVLATPSHGYALHTGADVVDVVRCEELVRRADAAGAAGAEAEARDLVAEALGLWRGGPPLAGVPGPAARTARRNLQQLRLTLHARLAGLHLALGDADRAAGELAGLLDAHPFHDTFLRLYLIALRRLGRFEEALERYAEYELSGGDNPELLALGRELRQDHAPPADDPGRPSPQHPVDGSPGAVVAAPDEFPEGSFPTEDEWWAAGAGQGRRPPPEVPAGFPPFDRERREDPDSEEDEPEEPEEPEPVAWSPRGGAAEGLKDEDEDEAYGTDHRAWVRLALADGPRGTRADAALTALARDLLADSGLAGDAYRLSAPGPGEVLVALSPRVPVAGLLRAAVDRLPGRLARLGGLRLRAEFWLVGFRPDGGGEHVFRAAPGAVTAALDAAPAQAVVAVSDALYHGEVADEDFFFPPGTFGRLDDESGWYHLVPGTARPAPEGHPARGPFPVPSGGWVPPARDAAEAVVLLLPGTAGGGTFLPADSARVRTAPAAERAAWQYYEVDLRPRHLAVDAVAGVAATWRVEDPARAAAGPAPAALLTDALRHARRTAAGDGLGAALARTGVPGYHVDWTVPPPLAAARRARPGPEPLITGARCVLLGFDDVVARLYRPGAEREVLLDIAQLVADDRAPEDAPAGVPPPGTGLPSDGYAGTLDFVRALAGHRVGAEVQRRLARHEERAARTARGTPFAGPLIRALHRREVPVAVVTDRAPGPVTGYLRRHGLLDRVTGGVHGRQDDLTRLMPDPDVLRRALEAVDAAPEECVLVGASAAEQRAARAAGLPFIGYWRSERVRRDLRAADPDVPLVTDLRPLLTAAEQR</sequence>
<evidence type="ECO:0000256" key="1">
    <source>
        <dbReference type="ARBA" id="ARBA00023012"/>
    </source>
</evidence>
<dbReference type="PANTHER" id="PTHR35807:SF1">
    <property type="entry name" value="TRANSCRIPTIONAL REGULATOR REDD"/>
    <property type="match status" value="1"/>
</dbReference>
<evidence type="ECO:0000313" key="7">
    <source>
        <dbReference type="Proteomes" id="UP001231675"/>
    </source>
</evidence>
<protein>
    <submittedName>
        <fullName evidence="6">Phosphoglycolate phosphatase-like HAD superfamily hydrolase/DNA-binding SARP family transcriptional activator/tRNA A-37 threonylcarbamoyl transferase component Bud32</fullName>
    </submittedName>
</protein>
<dbReference type="InterPro" id="IPR036412">
    <property type="entry name" value="HAD-like_sf"/>
</dbReference>
<feature type="compositionally biased region" description="Basic and acidic residues" evidence="4">
    <location>
        <begin position="1015"/>
        <end position="1025"/>
    </location>
</feature>
<dbReference type="SMART" id="SM01043">
    <property type="entry name" value="BTAD"/>
    <property type="match status" value="1"/>
</dbReference>
<keyword evidence="3" id="KW-0804">Transcription</keyword>
<dbReference type="NCBIfam" id="NF041121">
    <property type="entry name" value="SAV_2336_NTERM"/>
    <property type="match status" value="1"/>
</dbReference>
<keyword evidence="1" id="KW-0902">Two-component regulatory system</keyword>
<keyword evidence="7" id="KW-1185">Reference proteome</keyword>
<dbReference type="InterPro" id="IPR011990">
    <property type="entry name" value="TPR-like_helical_dom_sf"/>
</dbReference>
<name>A0ABT9LD06_STRGD</name>
<organism evidence="6 7">
    <name type="scientific">Streptomyces griseoviridis</name>
    <dbReference type="NCBI Taxonomy" id="45398"/>
    <lineage>
        <taxon>Bacteria</taxon>
        <taxon>Bacillati</taxon>
        <taxon>Actinomycetota</taxon>
        <taxon>Actinomycetes</taxon>
        <taxon>Kitasatosporales</taxon>
        <taxon>Streptomycetaceae</taxon>
        <taxon>Streptomyces</taxon>
    </lineage>
</organism>
<dbReference type="Gene3D" id="3.40.50.1000">
    <property type="entry name" value="HAD superfamily/HAD-like"/>
    <property type="match status" value="1"/>
</dbReference>
<evidence type="ECO:0000256" key="3">
    <source>
        <dbReference type="ARBA" id="ARBA00023163"/>
    </source>
</evidence>
<dbReference type="Pfam" id="PF03704">
    <property type="entry name" value="BTAD"/>
    <property type="match status" value="1"/>
</dbReference>
<dbReference type="Proteomes" id="UP001231675">
    <property type="component" value="Unassembled WGS sequence"/>
</dbReference>
<dbReference type="Gene3D" id="1.25.40.10">
    <property type="entry name" value="Tetratricopeptide repeat domain"/>
    <property type="match status" value="1"/>
</dbReference>
<feature type="compositionally biased region" description="Low complexity" evidence="4">
    <location>
        <begin position="111"/>
        <end position="129"/>
    </location>
</feature>
<evidence type="ECO:0000313" key="6">
    <source>
        <dbReference type="EMBL" id="MDP9681610.1"/>
    </source>
</evidence>
<dbReference type="PROSITE" id="PS50011">
    <property type="entry name" value="PROTEIN_KINASE_DOM"/>
    <property type="match status" value="1"/>
</dbReference>
<dbReference type="InterPro" id="IPR001245">
    <property type="entry name" value="Ser-Thr/Tyr_kinase_cat_dom"/>
</dbReference>
<dbReference type="InterPro" id="IPR005158">
    <property type="entry name" value="BTAD"/>
</dbReference>
<dbReference type="PANTHER" id="PTHR35807">
    <property type="entry name" value="TRANSCRIPTIONAL REGULATOR REDD-RELATED"/>
    <property type="match status" value="1"/>
</dbReference>
<accession>A0ABT9LD06</accession>
<dbReference type="InterPro" id="IPR023214">
    <property type="entry name" value="HAD_sf"/>
</dbReference>
<dbReference type="SUPFAM" id="SSF56112">
    <property type="entry name" value="Protein kinase-like (PK-like)"/>
    <property type="match status" value="1"/>
</dbReference>
<feature type="region of interest" description="Disordered" evidence="4">
    <location>
        <begin position="495"/>
        <end position="516"/>
    </location>
</feature>